<dbReference type="GO" id="GO:0050660">
    <property type="term" value="F:flavin adenine dinucleotide binding"/>
    <property type="evidence" value="ECO:0007669"/>
    <property type="project" value="TreeGrafter"/>
</dbReference>
<dbReference type="NCBIfam" id="NF040505">
    <property type="entry name" value="ArsO_flavin_mono"/>
    <property type="match status" value="1"/>
</dbReference>
<accession>A0AA42QU45</accession>
<dbReference type="PRINTS" id="PR00368">
    <property type="entry name" value="FADPNR"/>
</dbReference>
<organism evidence="2 3">
    <name type="scientific">Acinetobacter johnsonii</name>
    <dbReference type="NCBI Taxonomy" id="40214"/>
    <lineage>
        <taxon>Bacteria</taxon>
        <taxon>Pseudomonadati</taxon>
        <taxon>Pseudomonadota</taxon>
        <taxon>Gammaproteobacteria</taxon>
        <taxon>Moraxellales</taxon>
        <taxon>Moraxellaceae</taxon>
        <taxon>Acinetobacter</taxon>
    </lineage>
</organism>
<dbReference type="PANTHER" id="PTHR43539">
    <property type="entry name" value="FLAVIN-BINDING MONOOXYGENASE-LIKE PROTEIN (AFU_ORTHOLOGUE AFUA_4G09220)"/>
    <property type="match status" value="1"/>
</dbReference>
<dbReference type="AlphaFoldDB" id="A0AA42QU45"/>
<keyword evidence="2" id="KW-0503">Monooxygenase</keyword>
<keyword evidence="1" id="KW-0560">Oxidoreductase</keyword>
<evidence type="ECO:0000313" key="3">
    <source>
        <dbReference type="Proteomes" id="UP001161567"/>
    </source>
</evidence>
<dbReference type="SUPFAM" id="SSF51905">
    <property type="entry name" value="FAD/NAD(P)-binding domain"/>
    <property type="match status" value="2"/>
</dbReference>
<dbReference type="GO" id="GO:0004497">
    <property type="term" value="F:monooxygenase activity"/>
    <property type="evidence" value="ECO:0007669"/>
    <property type="project" value="UniProtKB-KW"/>
</dbReference>
<comment type="caution">
    <text evidence="2">The sequence shown here is derived from an EMBL/GenBank/DDBJ whole genome shotgun (WGS) entry which is preliminary data.</text>
</comment>
<dbReference type="Gene3D" id="3.50.50.60">
    <property type="entry name" value="FAD/NAD(P)-binding domain"/>
    <property type="match status" value="1"/>
</dbReference>
<dbReference type="InterPro" id="IPR036188">
    <property type="entry name" value="FAD/NAD-bd_sf"/>
</dbReference>
<dbReference type="Proteomes" id="UP001161567">
    <property type="component" value="Unassembled WGS sequence"/>
</dbReference>
<dbReference type="PRINTS" id="PR00469">
    <property type="entry name" value="PNDRDTASEII"/>
</dbReference>
<gene>
    <name evidence="2" type="ORF">N5I27_17190</name>
</gene>
<dbReference type="Pfam" id="PF13738">
    <property type="entry name" value="Pyr_redox_3"/>
    <property type="match status" value="1"/>
</dbReference>
<proteinExistence type="predicted"/>
<sequence length="387" mass="42929">MNIVKAQSSGLGFYIKEKIKGDKALNQKQTETDVIIIGGGQAALSTAYFLKRKKIPFIILDDQNQAGGAWLHAWNSLRLFSPNSWSSLPGWVMPNTEQTYPTKKEVIEYLQQYEQRYHFPIIRPVYVDHVKSEGEVLSVHAGEQTWRAKAVISATGTWSHPYIPSYPGQENFKGLQLHSAHYQNAELFKDKHVMIVGGGNSGAQILAEVSQVADTLWITPTPPQFLADDVDGRVLFLRATERLKAQLEGRTIDQPVGGLGDIVMIDSVKDARARGVLHSERPFSVFTENGVIWEDGSFQQVDAVIWCTGFKATLDHLKPLGIVEENNTILVEGSRSVKQSNLWLVGYGEWTGPGSATLVGVSRAARATVDEIVAYLHEVDTKNSLEK</sequence>
<dbReference type="RefSeq" id="WP_004726779.1">
    <property type="nucleotide sequence ID" value="NZ_JAOCHY010000002.1"/>
</dbReference>
<dbReference type="PANTHER" id="PTHR43539:SF78">
    <property type="entry name" value="FLAVIN-CONTAINING MONOOXYGENASE"/>
    <property type="match status" value="1"/>
</dbReference>
<dbReference type="InterPro" id="IPR050982">
    <property type="entry name" value="Auxin_biosynth/cation_transpt"/>
</dbReference>
<protein>
    <submittedName>
        <fullName evidence="2">ArsO family NAD(P)H-dependent flavin-containing monooxygenase</fullName>
    </submittedName>
</protein>
<dbReference type="EMBL" id="JAOCIL010000002">
    <property type="protein sequence ID" value="MDH1440023.1"/>
    <property type="molecule type" value="Genomic_DNA"/>
</dbReference>
<evidence type="ECO:0000313" key="2">
    <source>
        <dbReference type="EMBL" id="MDH1440023.1"/>
    </source>
</evidence>
<name>A0AA42QU45_ACIJO</name>
<evidence type="ECO:0000256" key="1">
    <source>
        <dbReference type="ARBA" id="ARBA00023002"/>
    </source>
</evidence>
<reference evidence="2" key="1">
    <citation type="submission" date="2022-09" db="EMBL/GenBank/DDBJ databases">
        <title>Intensive care unit water sources are persistently colonized with multi-drug resistant bacteria and are the site of extensive horizontal gene transfer of antibiotic resistance genes.</title>
        <authorList>
            <person name="Diorio-Toth L."/>
        </authorList>
    </citation>
    <scope>NUCLEOTIDE SEQUENCE</scope>
    <source>
        <strain evidence="2">GD03725</strain>
    </source>
</reference>